<name>C1GQW5_PARBA</name>
<dbReference type="OMA" id="VIVHRYI"/>
<keyword evidence="2" id="KW-0862">Zinc</keyword>
<dbReference type="InterPro" id="IPR051430">
    <property type="entry name" value="Fungal_TF_Env_Response"/>
</dbReference>
<gene>
    <name evidence="7" type="ORF">PAAG_00910</name>
</gene>
<dbReference type="KEGG" id="pbl:PAAG_00910"/>
<keyword evidence="5" id="KW-0804">Transcription</keyword>
<keyword evidence="3" id="KW-0805">Transcription regulation</keyword>
<evidence type="ECO:0000256" key="2">
    <source>
        <dbReference type="ARBA" id="ARBA00022833"/>
    </source>
</evidence>
<protein>
    <recommendedName>
        <fullName evidence="9">Transcription factor domain-containing protein</fullName>
    </recommendedName>
</protein>
<dbReference type="VEuPathDB" id="FungiDB:PAAG_00910"/>
<dbReference type="GeneID" id="9100710"/>
<evidence type="ECO:0008006" key="9">
    <source>
        <dbReference type="Google" id="ProtNLM"/>
    </source>
</evidence>
<dbReference type="GO" id="GO:0000978">
    <property type="term" value="F:RNA polymerase II cis-regulatory region sequence-specific DNA binding"/>
    <property type="evidence" value="ECO:0007669"/>
    <property type="project" value="TreeGrafter"/>
</dbReference>
<dbReference type="PANTHER" id="PTHR31944">
    <property type="entry name" value="HEME-RESPONSIVE ZINC FINGER TRANSCRIPTION FACTOR HAP1"/>
    <property type="match status" value="1"/>
</dbReference>
<dbReference type="HOGENOM" id="CLU_007091_3_1_1"/>
<keyword evidence="1" id="KW-0479">Metal-binding</keyword>
<organism evidence="7 8">
    <name type="scientific">Paracoccidioides lutzii (strain ATCC MYA-826 / Pb01)</name>
    <name type="common">Paracoccidioides brasiliensis</name>
    <dbReference type="NCBI Taxonomy" id="502779"/>
    <lineage>
        <taxon>Eukaryota</taxon>
        <taxon>Fungi</taxon>
        <taxon>Dikarya</taxon>
        <taxon>Ascomycota</taxon>
        <taxon>Pezizomycotina</taxon>
        <taxon>Eurotiomycetes</taxon>
        <taxon>Eurotiomycetidae</taxon>
        <taxon>Onygenales</taxon>
        <taxon>Ajellomycetaceae</taxon>
        <taxon>Paracoccidioides</taxon>
    </lineage>
</organism>
<dbReference type="GO" id="GO:0046872">
    <property type="term" value="F:metal ion binding"/>
    <property type="evidence" value="ECO:0007669"/>
    <property type="project" value="UniProtKB-KW"/>
</dbReference>
<dbReference type="RefSeq" id="XP_002797051.2">
    <property type="nucleotide sequence ID" value="XM_002797005.2"/>
</dbReference>
<evidence type="ECO:0000256" key="6">
    <source>
        <dbReference type="ARBA" id="ARBA00023242"/>
    </source>
</evidence>
<dbReference type="CDD" id="cd12148">
    <property type="entry name" value="fungal_TF_MHR"/>
    <property type="match status" value="2"/>
</dbReference>
<evidence type="ECO:0000313" key="7">
    <source>
        <dbReference type="EMBL" id="EEH37989.2"/>
    </source>
</evidence>
<evidence type="ECO:0000256" key="3">
    <source>
        <dbReference type="ARBA" id="ARBA00023015"/>
    </source>
</evidence>
<dbReference type="GO" id="GO:0005634">
    <property type="term" value="C:nucleus"/>
    <property type="evidence" value="ECO:0007669"/>
    <property type="project" value="TreeGrafter"/>
</dbReference>
<dbReference type="EMBL" id="KN293993">
    <property type="protein sequence ID" value="EEH37989.2"/>
    <property type="molecule type" value="Genomic_DNA"/>
</dbReference>
<evidence type="ECO:0000313" key="8">
    <source>
        <dbReference type="Proteomes" id="UP000002059"/>
    </source>
</evidence>
<dbReference type="PANTHER" id="PTHR31944:SF131">
    <property type="entry name" value="HEME-RESPONSIVE ZINC FINGER TRANSCRIPTION FACTOR HAP1"/>
    <property type="match status" value="1"/>
</dbReference>
<accession>C1GQW5</accession>
<dbReference type="eggNOG" id="ENOG502SJVT">
    <property type="taxonomic scope" value="Eukaryota"/>
</dbReference>
<evidence type="ECO:0000256" key="4">
    <source>
        <dbReference type="ARBA" id="ARBA00023125"/>
    </source>
</evidence>
<dbReference type="Proteomes" id="UP000002059">
    <property type="component" value="Partially assembled WGS sequence"/>
</dbReference>
<keyword evidence="6" id="KW-0539">Nucleus</keyword>
<dbReference type="GO" id="GO:0001228">
    <property type="term" value="F:DNA-binding transcription activator activity, RNA polymerase II-specific"/>
    <property type="evidence" value="ECO:0007669"/>
    <property type="project" value="TreeGrafter"/>
</dbReference>
<keyword evidence="8" id="KW-1185">Reference proteome</keyword>
<evidence type="ECO:0000256" key="1">
    <source>
        <dbReference type="ARBA" id="ARBA00022723"/>
    </source>
</evidence>
<reference evidence="7 8" key="1">
    <citation type="journal article" date="2011" name="PLoS Genet.">
        <title>Comparative genomic analysis of human fungal pathogens causing paracoccidioidomycosis.</title>
        <authorList>
            <person name="Desjardins C.A."/>
            <person name="Champion M.D."/>
            <person name="Holder J.W."/>
            <person name="Muszewska A."/>
            <person name="Goldberg J."/>
            <person name="Bailao A.M."/>
            <person name="Brigido M.M."/>
            <person name="Ferreira M.E."/>
            <person name="Garcia A.M."/>
            <person name="Grynberg M."/>
            <person name="Gujja S."/>
            <person name="Heiman D.I."/>
            <person name="Henn M.R."/>
            <person name="Kodira C.D."/>
            <person name="Leon-Narvaez H."/>
            <person name="Longo L.V."/>
            <person name="Ma L.J."/>
            <person name="Malavazi I."/>
            <person name="Matsuo A.L."/>
            <person name="Morais F.V."/>
            <person name="Pereira M."/>
            <person name="Rodriguez-Brito S."/>
            <person name="Sakthikumar S."/>
            <person name="Salem-Izacc S.M."/>
            <person name="Sykes S.M."/>
            <person name="Teixeira M.M."/>
            <person name="Vallejo M.C."/>
            <person name="Walter M.E."/>
            <person name="Yandava C."/>
            <person name="Young S."/>
            <person name="Zeng Q."/>
            <person name="Zucker J."/>
            <person name="Felipe M.S."/>
            <person name="Goldman G.H."/>
            <person name="Haas B.J."/>
            <person name="McEwen J.G."/>
            <person name="Nino-Vega G."/>
            <person name="Puccia R."/>
            <person name="San-Blas G."/>
            <person name="Soares C.M."/>
            <person name="Birren B.W."/>
            <person name="Cuomo C.A."/>
        </authorList>
    </citation>
    <scope>NUCLEOTIDE SEQUENCE [LARGE SCALE GENOMIC DNA]</scope>
    <source>
        <strain evidence="8">ATCC MYA-826 / Pb01</strain>
    </source>
</reference>
<dbReference type="AlphaFoldDB" id="C1GQW5"/>
<keyword evidence="4" id="KW-0238">DNA-binding</keyword>
<evidence type="ECO:0000256" key="5">
    <source>
        <dbReference type="ARBA" id="ARBA00023163"/>
    </source>
</evidence>
<dbReference type="OrthoDB" id="4337792at2759"/>
<proteinExistence type="predicted"/>
<sequence>MIQYTLHGEILLELKHHAHRSSQHLTQNLQYPIAFQEAQVHPSLSLLTGLEAPPTSACQPSEEMELLKAKVRQFQEQLSQVTEKTSGFPSLTSMSTANIETTSSSLAGTLSVHCDSSMVGEARAISGSVFRKNHLFGQSLWINGAEQFLRDVLDFVEPHIQHSCEESSSMKRCKRLAKVIADILVACYLRTTETVYRILHVPTFRKDYEAVWAAGLTPDTASLVQLKLVLAIGAATYDNFDTEPPGNFNDDQLMVGDAVPAPEDTFALRATFPIRLMITEFLNNFGSCGTYEETLRLGESLRAVVYNELCQNLQRHISRAGLSPSRFQTQVVDFIMIHYMSALHVPFFIPALHETTYTLSRKVVIETSLKIWRAVWPSSRLIPTLPHDNATLRLDEDDLVRLTISGSEFFGAATMQAGLMAATELMSQLQGASGLSPAPLRSDLLAAINMVFKVH</sequence>